<keyword evidence="3" id="KW-0378">Hydrolase</keyword>
<dbReference type="AlphaFoldDB" id="A0A927U846"/>
<dbReference type="GO" id="GO:0008237">
    <property type="term" value="F:metallopeptidase activity"/>
    <property type="evidence" value="ECO:0007669"/>
    <property type="project" value="UniProtKB-KW"/>
</dbReference>
<evidence type="ECO:0000313" key="3">
    <source>
        <dbReference type="EMBL" id="MBE5920096.1"/>
    </source>
</evidence>
<keyword evidence="3" id="KW-0645">Protease</keyword>
<evidence type="ECO:0000313" key="4">
    <source>
        <dbReference type="Proteomes" id="UP000766246"/>
    </source>
</evidence>
<evidence type="ECO:0000259" key="2">
    <source>
        <dbReference type="Pfam" id="PF02517"/>
    </source>
</evidence>
<sequence>MNQNKDNRGKYIFWIFIPCILALVIQYIASIVVLEGSVAYVLGTFKGATWDELMDSVLKLMLSDTVNGIIFVLYSAVGMCIFISCYHKMFMENKTYSLKGISKNIPVTIAGLLMFCIGMQYVSVFLMNALGTAFPAWMEEYEMILENAGLDDEISVIMGIYAVILGPIVEEFIFRGITFGAAKKVMPYYLAIIVQAILFGAFHMNAIQGCYAFVLGLGLGYIMHLYDNIWVTIMVHILYNLVGTFFSEFLPFSGDTLISFFFSVLLALMVTYGGLLLLKRSAASVKEEDNYSDI</sequence>
<proteinExistence type="predicted"/>
<gene>
    <name evidence="3" type="ORF">E7272_09665</name>
</gene>
<dbReference type="PANTHER" id="PTHR36435:SF1">
    <property type="entry name" value="CAAX AMINO TERMINAL PROTEASE FAMILY PROTEIN"/>
    <property type="match status" value="1"/>
</dbReference>
<evidence type="ECO:0000256" key="1">
    <source>
        <dbReference type="SAM" id="Phobius"/>
    </source>
</evidence>
<keyword evidence="1" id="KW-1133">Transmembrane helix</keyword>
<dbReference type="EMBL" id="SVER01000024">
    <property type="protein sequence ID" value="MBE5920096.1"/>
    <property type="molecule type" value="Genomic_DNA"/>
</dbReference>
<accession>A0A927U846</accession>
<keyword evidence="1" id="KW-0472">Membrane</keyword>
<dbReference type="Proteomes" id="UP000766246">
    <property type="component" value="Unassembled WGS sequence"/>
</dbReference>
<keyword evidence="1" id="KW-0812">Transmembrane</keyword>
<name>A0A927U846_9FIRM</name>
<feature type="transmembrane region" description="Helical" evidence="1">
    <location>
        <begin position="258"/>
        <end position="278"/>
    </location>
</feature>
<dbReference type="GO" id="GO:0004175">
    <property type="term" value="F:endopeptidase activity"/>
    <property type="evidence" value="ECO:0007669"/>
    <property type="project" value="UniProtKB-ARBA"/>
</dbReference>
<dbReference type="InterPro" id="IPR003675">
    <property type="entry name" value="Rce1/LyrA-like_dom"/>
</dbReference>
<keyword evidence="3" id="KW-0482">Metalloprotease</keyword>
<protein>
    <submittedName>
        <fullName evidence="3">CPBP family intramembrane metalloprotease</fullName>
    </submittedName>
</protein>
<dbReference type="GO" id="GO:0080120">
    <property type="term" value="P:CAAX-box protein maturation"/>
    <property type="evidence" value="ECO:0007669"/>
    <property type="project" value="UniProtKB-ARBA"/>
</dbReference>
<comment type="caution">
    <text evidence="3">The sequence shown here is derived from an EMBL/GenBank/DDBJ whole genome shotgun (WGS) entry which is preliminary data.</text>
</comment>
<feature type="transmembrane region" description="Helical" evidence="1">
    <location>
        <begin position="186"/>
        <end position="204"/>
    </location>
</feature>
<reference evidence="3" key="1">
    <citation type="submission" date="2019-04" db="EMBL/GenBank/DDBJ databases">
        <title>Evolution of Biomass-Degrading Anaerobic Consortia Revealed by Metagenomics.</title>
        <authorList>
            <person name="Peng X."/>
        </authorList>
    </citation>
    <scope>NUCLEOTIDE SEQUENCE</scope>
    <source>
        <strain evidence="3">SIG311</strain>
    </source>
</reference>
<dbReference type="Pfam" id="PF02517">
    <property type="entry name" value="Rce1-like"/>
    <property type="match status" value="1"/>
</dbReference>
<feature type="transmembrane region" description="Helical" evidence="1">
    <location>
        <begin position="12"/>
        <end position="45"/>
    </location>
</feature>
<organism evidence="3 4">
    <name type="scientific">Pseudobutyrivibrio ruminis</name>
    <dbReference type="NCBI Taxonomy" id="46206"/>
    <lineage>
        <taxon>Bacteria</taxon>
        <taxon>Bacillati</taxon>
        <taxon>Bacillota</taxon>
        <taxon>Clostridia</taxon>
        <taxon>Lachnospirales</taxon>
        <taxon>Lachnospiraceae</taxon>
        <taxon>Pseudobutyrivibrio</taxon>
    </lineage>
</organism>
<dbReference type="InterPro" id="IPR052710">
    <property type="entry name" value="CAAX_protease"/>
</dbReference>
<feature type="transmembrane region" description="Helical" evidence="1">
    <location>
        <begin position="65"/>
        <end position="86"/>
    </location>
</feature>
<feature type="domain" description="CAAX prenyl protease 2/Lysostaphin resistance protein A-like" evidence="2">
    <location>
        <begin position="155"/>
        <end position="242"/>
    </location>
</feature>
<dbReference type="PANTHER" id="PTHR36435">
    <property type="entry name" value="SLR1288 PROTEIN"/>
    <property type="match status" value="1"/>
</dbReference>
<feature type="transmembrane region" description="Helical" evidence="1">
    <location>
        <begin position="107"/>
        <end position="134"/>
    </location>
</feature>
<feature type="transmembrane region" description="Helical" evidence="1">
    <location>
        <begin position="210"/>
        <end position="226"/>
    </location>
</feature>